<proteinExistence type="predicted"/>
<organism evidence="1 2">
    <name type="scientific">Protea cynaroides</name>
    <dbReference type="NCBI Taxonomy" id="273540"/>
    <lineage>
        <taxon>Eukaryota</taxon>
        <taxon>Viridiplantae</taxon>
        <taxon>Streptophyta</taxon>
        <taxon>Embryophyta</taxon>
        <taxon>Tracheophyta</taxon>
        <taxon>Spermatophyta</taxon>
        <taxon>Magnoliopsida</taxon>
        <taxon>Proteales</taxon>
        <taxon>Proteaceae</taxon>
        <taxon>Protea</taxon>
    </lineage>
</organism>
<dbReference type="AlphaFoldDB" id="A0A9Q0KBB4"/>
<dbReference type="EMBL" id="JAMYWD010000007">
    <property type="protein sequence ID" value="KAJ4967295.1"/>
    <property type="molecule type" value="Genomic_DNA"/>
</dbReference>
<dbReference type="Gene3D" id="1.25.40.20">
    <property type="entry name" value="Ankyrin repeat-containing domain"/>
    <property type="match status" value="1"/>
</dbReference>
<dbReference type="SMART" id="SM00248">
    <property type="entry name" value="ANK"/>
    <property type="match status" value="3"/>
</dbReference>
<dbReference type="PANTHER" id="PTHR24121:SF22">
    <property type="entry name" value="PROTEIN ACCELERATED CELL DEATH 6-LIKE"/>
    <property type="match status" value="1"/>
</dbReference>
<dbReference type="Pfam" id="PF12796">
    <property type="entry name" value="Ank_2"/>
    <property type="match status" value="1"/>
</dbReference>
<dbReference type="InterPro" id="IPR036770">
    <property type="entry name" value="Ankyrin_rpt-contain_sf"/>
</dbReference>
<dbReference type="InterPro" id="IPR002110">
    <property type="entry name" value="Ankyrin_rpt"/>
</dbReference>
<comment type="caution">
    <text evidence="1">The sequence shown here is derived from an EMBL/GenBank/DDBJ whole genome shotgun (WGS) entry which is preliminary data.</text>
</comment>
<name>A0A9Q0KBB4_9MAGN</name>
<keyword evidence="2" id="KW-1185">Reference proteome</keyword>
<accession>A0A9Q0KBB4</accession>
<sequence>MVSHLIDGMDSSSSVQLLRSQNNKGDSALHEALRYRRPHVAKLLIEKDPHLCLLVNKAGESALCLAVTKGYTDVVFHLFDSCPSAACDGPKGWTSVHASILKNEDTCNASMVDLLLQHDASLAYIQDRDGWSPLHVATYPWSEYQYFDNKTMVENII</sequence>
<evidence type="ECO:0000313" key="1">
    <source>
        <dbReference type="EMBL" id="KAJ4967295.1"/>
    </source>
</evidence>
<dbReference type="SUPFAM" id="SSF48403">
    <property type="entry name" value="Ankyrin repeat"/>
    <property type="match status" value="1"/>
</dbReference>
<dbReference type="PANTHER" id="PTHR24121">
    <property type="entry name" value="NO MECHANORECEPTOR POTENTIAL C, ISOFORM D-RELATED"/>
    <property type="match status" value="1"/>
</dbReference>
<reference evidence="1" key="1">
    <citation type="journal article" date="2023" name="Plant J.">
        <title>The genome of the king protea, Protea cynaroides.</title>
        <authorList>
            <person name="Chang J."/>
            <person name="Duong T.A."/>
            <person name="Schoeman C."/>
            <person name="Ma X."/>
            <person name="Roodt D."/>
            <person name="Barker N."/>
            <person name="Li Z."/>
            <person name="Van de Peer Y."/>
            <person name="Mizrachi E."/>
        </authorList>
    </citation>
    <scope>NUCLEOTIDE SEQUENCE</scope>
    <source>
        <tissue evidence="1">Young leaves</tissue>
    </source>
</reference>
<dbReference type="OrthoDB" id="1847170at2759"/>
<evidence type="ECO:0000313" key="2">
    <source>
        <dbReference type="Proteomes" id="UP001141806"/>
    </source>
</evidence>
<gene>
    <name evidence="1" type="ORF">NE237_019144</name>
</gene>
<dbReference type="Proteomes" id="UP001141806">
    <property type="component" value="Unassembled WGS sequence"/>
</dbReference>
<protein>
    <submittedName>
        <fullName evidence="1">Uncharacterized protein</fullName>
    </submittedName>
</protein>